<accession>A0A0E3ZRP5</accession>
<feature type="transmembrane region" description="Helical" evidence="1">
    <location>
        <begin position="7"/>
        <end position="26"/>
    </location>
</feature>
<dbReference type="KEGG" id="srd:SD10_01430"/>
<evidence type="ECO:0000313" key="2">
    <source>
        <dbReference type="EMBL" id="AKD53760.1"/>
    </source>
</evidence>
<dbReference type="Gene3D" id="2.170.130.10">
    <property type="entry name" value="TonB-dependent receptor, plug domain"/>
    <property type="match status" value="1"/>
</dbReference>
<dbReference type="AlphaFoldDB" id="A0A0E3ZRP5"/>
<dbReference type="EMBL" id="CP010429">
    <property type="protein sequence ID" value="AKD53760.1"/>
    <property type="molecule type" value="Genomic_DNA"/>
</dbReference>
<dbReference type="PATRIC" id="fig|1379870.5.peg.314"/>
<dbReference type="OrthoDB" id="1040521at2"/>
<dbReference type="STRING" id="1379870.SD10_01430"/>
<keyword evidence="1" id="KW-0812">Transmembrane</keyword>
<evidence type="ECO:0000256" key="1">
    <source>
        <dbReference type="SAM" id="Phobius"/>
    </source>
</evidence>
<name>A0A0E3ZRP5_9BACT</name>
<dbReference type="InterPro" id="IPR037066">
    <property type="entry name" value="Plug_dom_sf"/>
</dbReference>
<dbReference type="Proteomes" id="UP000033054">
    <property type="component" value="Chromosome"/>
</dbReference>
<evidence type="ECO:0000313" key="3">
    <source>
        <dbReference type="Proteomes" id="UP000033054"/>
    </source>
</evidence>
<reference evidence="2 3" key="1">
    <citation type="journal article" date="2014" name="Curr. Microbiol.">
        <title>Spirosoma radiotolerans sp. nov., a gamma-radiation-resistant bacterium isolated from gamma ray-irradiated soil.</title>
        <authorList>
            <person name="Lee J.J."/>
            <person name="Srinivasan S."/>
            <person name="Lim S."/>
            <person name="Joe M."/>
            <person name="Im S."/>
            <person name="Bae S.I."/>
            <person name="Park K.R."/>
            <person name="Han J.H."/>
            <person name="Park S.H."/>
            <person name="Joo B.M."/>
            <person name="Park S.J."/>
            <person name="Kim M.K."/>
        </authorList>
    </citation>
    <scope>NUCLEOTIDE SEQUENCE [LARGE SCALE GENOMIC DNA]</scope>
    <source>
        <strain evidence="2 3">DG5A</strain>
    </source>
</reference>
<keyword evidence="3" id="KW-1185">Reference proteome</keyword>
<keyword evidence="1" id="KW-1133">Transmembrane helix</keyword>
<proteinExistence type="predicted"/>
<dbReference type="RefSeq" id="WP_046375351.1">
    <property type="nucleotide sequence ID" value="NZ_CP010429.1"/>
</dbReference>
<protein>
    <recommendedName>
        <fullName evidence="4">TonB-dependent receptor plug domain-containing protein</fullName>
    </recommendedName>
</protein>
<keyword evidence="1" id="KW-0472">Membrane</keyword>
<organism evidence="2 3">
    <name type="scientific">Spirosoma radiotolerans</name>
    <dbReference type="NCBI Taxonomy" id="1379870"/>
    <lineage>
        <taxon>Bacteria</taxon>
        <taxon>Pseudomonadati</taxon>
        <taxon>Bacteroidota</taxon>
        <taxon>Cytophagia</taxon>
        <taxon>Cytophagales</taxon>
        <taxon>Cytophagaceae</taxon>
        <taxon>Spirosoma</taxon>
    </lineage>
</organism>
<sequence>MIGFLNYALYLTSTALMWAGLMGNFFSQHTQNLAGRSPVFIRARKGSIIQSDTLKKQSAKLHTKSVHPAKQASETRYSAPGHYTVTVPRENTPGGKADLILVNGTKQVDRIGDVDSNTIESIELLKDTKSIAKYKLLYGEKAAKGIVIIHLKGTNTL</sequence>
<gene>
    <name evidence="2" type="ORF">SD10_01430</name>
</gene>
<evidence type="ECO:0008006" key="4">
    <source>
        <dbReference type="Google" id="ProtNLM"/>
    </source>
</evidence>
<dbReference type="HOGENOM" id="CLU_1676747_0_0_10"/>